<dbReference type="PROSITE" id="PS00552">
    <property type="entry name" value="HTH_MERR_1"/>
    <property type="match status" value="1"/>
</dbReference>
<keyword evidence="1" id="KW-0238">DNA-binding</keyword>
<dbReference type="SMART" id="SM00422">
    <property type="entry name" value="HTH_MERR"/>
    <property type="match status" value="1"/>
</dbReference>
<dbReference type="PANTHER" id="PTHR30204">
    <property type="entry name" value="REDOX-CYCLING DRUG-SENSING TRANSCRIPTIONAL ACTIVATOR SOXR"/>
    <property type="match status" value="1"/>
</dbReference>
<dbReference type="GO" id="GO:0003677">
    <property type="term" value="F:DNA binding"/>
    <property type="evidence" value="ECO:0007669"/>
    <property type="project" value="UniProtKB-KW"/>
</dbReference>
<dbReference type="PANTHER" id="PTHR30204:SF58">
    <property type="entry name" value="HTH-TYPE TRANSCRIPTIONAL REGULATOR YFMP"/>
    <property type="match status" value="1"/>
</dbReference>
<dbReference type="Gene3D" id="1.10.1660.10">
    <property type="match status" value="1"/>
</dbReference>
<dbReference type="PRINTS" id="PR00040">
    <property type="entry name" value="HTHMERR"/>
</dbReference>
<evidence type="ECO:0000313" key="3">
    <source>
        <dbReference type="EMBL" id="VAX28165.1"/>
    </source>
</evidence>
<dbReference type="SUPFAM" id="SSF46955">
    <property type="entry name" value="Putative DNA-binding domain"/>
    <property type="match status" value="1"/>
</dbReference>
<protein>
    <submittedName>
        <fullName evidence="3">Transcriptional regulator, MerR family</fullName>
    </submittedName>
</protein>
<sequence>MINNPNSPKYTISSAANLLSISVHTLRMYEREGLILPYKKESGQRLYSDMDIERVNCIRRTINEDKINIEGIRRILSLIPCWNIVKCSQSDREGCIAYSSHSKPCWMINHKDNYCAGKDCRECEVYQSFGTCDSIKKKLKELLP</sequence>
<reference evidence="3" key="1">
    <citation type="submission" date="2018-06" db="EMBL/GenBank/DDBJ databases">
        <authorList>
            <person name="Zhirakovskaya E."/>
        </authorList>
    </citation>
    <scope>NUCLEOTIDE SEQUENCE</scope>
</reference>
<dbReference type="AlphaFoldDB" id="A0A3B1D8T8"/>
<dbReference type="InterPro" id="IPR000551">
    <property type="entry name" value="MerR-type_HTH_dom"/>
</dbReference>
<dbReference type="EMBL" id="UOGD01000404">
    <property type="protein sequence ID" value="VAX28165.1"/>
    <property type="molecule type" value="Genomic_DNA"/>
</dbReference>
<accession>A0A3B1D8T8</accession>
<proteinExistence type="predicted"/>
<evidence type="ECO:0000256" key="1">
    <source>
        <dbReference type="ARBA" id="ARBA00023125"/>
    </source>
</evidence>
<dbReference type="InterPro" id="IPR009061">
    <property type="entry name" value="DNA-bd_dom_put_sf"/>
</dbReference>
<evidence type="ECO:0000259" key="2">
    <source>
        <dbReference type="PROSITE" id="PS50937"/>
    </source>
</evidence>
<dbReference type="InterPro" id="IPR047057">
    <property type="entry name" value="MerR_fam"/>
</dbReference>
<dbReference type="PROSITE" id="PS50937">
    <property type="entry name" value="HTH_MERR_2"/>
    <property type="match status" value="1"/>
</dbReference>
<gene>
    <name evidence="3" type="ORF">MNBD_IGNAVI01-2974</name>
</gene>
<dbReference type="Pfam" id="PF13411">
    <property type="entry name" value="MerR_1"/>
    <property type="match status" value="1"/>
</dbReference>
<dbReference type="GO" id="GO:0003700">
    <property type="term" value="F:DNA-binding transcription factor activity"/>
    <property type="evidence" value="ECO:0007669"/>
    <property type="project" value="InterPro"/>
</dbReference>
<feature type="domain" description="HTH merR-type" evidence="2">
    <location>
        <begin position="9"/>
        <end position="78"/>
    </location>
</feature>
<name>A0A3B1D8T8_9ZZZZ</name>
<organism evidence="3">
    <name type="scientific">hydrothermal vent metagenome</name>
    <dbReference type="NCBI Taxonomy" id="652676"/>
    <lineage>
        <taxon>unclassified sequences</taxon>
        <taxon>metagenomes</taxon>
        <taxon>ecological metagenomes</taxon>
    </lineage>
</organism>